<evidence type="ECO:0000313" key="2">
    <source>
        <dbReference type="Proteomes" id="UP001151532"/>
    </source>
</evidence>
<gene>
    <name evidence="1" type="ORF">OIU79_016127</name>
</gene>
<accession>A0A9Q0SR14</accession>
<name>A0A9Q0SR14_SALPP</name>
<reference evidence="1" key="1">
    <citation type="submission" date="2022-11" db="EMBL/GenBank/DDBJ databases">
        <authorList>
            <person name="Hyden B.L."/>
            <person name="Feng K."/>
            <person name="Yates T."/>
            <person name="Jawdy S."/>
            <person name="Smart L.B."/>
            <person name="Muchero W."/>
        </authorList>
    </citation>
    <scope>NUCLEOTIDE SEQUENCE</scope>
    <source>
        <tissue evidence="1">Shoot tip</tissue>
    </source>
</reference>
<evidence type="ECO:0000313" key="1">
    <source>
        <dbReference type="EMBL" id="KAJ6686283.1"/>
    </source>
</evidence>
<protein>
    <submittedName>
        <fullName evidence="1">Uncharacterized protein</fullName>
    </submittedName>
</protein>
<keyword evidence="2" id="KW-1185">Reference proteome</keyword>
<proteinExistence type="predicted"/>
<organism evidence="1 2">
    <name type="scientific">Salix purpurea</name>
    <name type="common">Purple osier willow</name>
    <dbReference type="NCBI Taxonomy" id="77065"/>
    <lineage>
        <taxon>Eukaryota</taxon>
        <taxon>Viridiplantae</taxon>
        <taxon>Streptophyta</taxon>
        <taxon>Embryophyta</taxon>
        <taxon>Tracheophyta</taxon>
        <taxon>Spermatophyta</taxon>
        <taxon>Magnoliopsida</taxon>
        <taxon>eudicotyledons</taxon>
        <taxon>Gunneridae</taxon>
        <taxon>Pentapetalae</taxon>
        <taxon>rosids</taxon>
        <taxon>fabids</taxon>
        <taxon>Malpighiales</taxon>
        <taxon>Salicaceae</taxon>
        <taxon>Saliceae</taxon>
        <taxon>Salix</taxon>
    </lineage>
</organism>
<reference evidence="1" key="2">
    <citation type="journal article" date="2023" name="Int. J. Mol. Sci.">
        <title>De Novo Assembly and Annotation of 11 Diverse Shrub Willow (Salix) Genomes Reveals Novel Gene Organization in Sex-Linked Regions.</title>
        <authorList>
            <person name="Hyden B."/>
            <person name="Feng K."/>
            <person name="Yates T.B."/>
            <person name="Jawdy S."/>
            <person name="Cereghino C."/>
            <person name="Smart L.B."/>
            <person name="Muchero W."/>
        </authorList>
    </citation>
    <scope>NUCLEOTIDE SEQUENCE</scope>
    <source>
        <tissue evidence="1">Shoot tip</tissue>
    </source>
</reference>
<sequence>MKAKTSIKNPVHLPHDADASTELVSLFSKKESKLGCICHRTHIHPPRHNRTKNMIYEIEVSME</sequence>
<dbReference type="AlphaFoldDB" id="A0A9Q0SR14"/>
<comment type="caution">
    <text evidence="1">The sequence shown here is derived from an EMBL/GenBank/DDBJ whole genome shotgun (WGS) entry which is preliminary data.</text>
</comment>
<dbReference type="EMBL" id="JAPFFK010000019">
    <property type="protein sequence ID" value="KAJ6686283.1"/>
    <property type="molecule type" value="Genomic_DNA"/>
</dbReference>
<dbReference type="Proteomes" id="UP001151532">
    <property type="component" value="Chromosome 2"/>
</dbReference>